<feature type="transmembrane region" description="Helical" evidence="1">
    <location>
        <begin position="169"/>
        <end position="186"/>
    </location>
</feature>
<reference evidence="2 3" key="3">
    <citation type="submission" date="2021-02" db="EMBL/GenBank/DDBJ databases">
        <authorList>
            <person name="Merkel A.Y."/>
        </authorList>
    </citation>
    <scope>NUCLEOTIDE SEQUENCE [LARGE SCALE GENOMIC DNA]</scope>
    <source>
        <strain evidence="2 3">T05b</strain>
    </source>
</reference>
<reference evidence="2 3" key="1">
    <citation type="submission" date="2021-02" db="EMBL/GenBank/DDBJ databases">
        <title>Sulfurospirillum tamanensis sp. nov.</title>
        <authorList>
            <person name="Frolova A."/>
            <person name="Merkel A."/>
            <person name="Slobodkin A."/>
        </authorList>
    </citation>
    <scope>NUCLEOTIDE SEQUENCE [LARGE SCALE GENOMIC DNA]</scope>
    <source>
        <strain evidence="2 3">T05b</strain>
    </source>
</reference>
<keyword evidence="1" id="KW-1133">Transmembrane helix</keyword>
<feature type="transmembrane region" description="Helical" evidence="1">
    <location>
        <begin position="61"/>
        <end position="79"/>
    </location>
</feature>
<dbReference type="Pfam" id="PF16149">
    <property type="entry name" value="DUF4857"/>
    <property type="match status" value="1"/>
</dbReference>
<name>A0ABS2WRV9_9BACT</name>
<keyword evidence="1" id="KW-0472">Membrane</keyword>
<comment type="caution">
    <text evidence="2">The sequence shown here is derived from an EMBL/GenBank/DDBJ whole genome shotgun (WGS) entry which is preliminary data.</text>
</comment>
<proteinExistence type="predicted"/>
<dbReference type="InterPro" id="IPR032333">
    <property type="entry name" value="DUF4857"/>
</dbReference>
<feature type="transmembrane region" description="Helical" evidence="1">
    <location>
        <begin position="100"/>
        <end position="131"/>
    </location>
</feature>
<feature type="transmembrane region" description="Helical" evidence="1">
    <location>
        <begin position="223"/>
        <end position="243"/>
    </location>
</feature>
<organism evidence="2 3">
    <name type="scientific">Sulfurospirillum tamanense</name>
    <dbReference type="NCBI Taxonomy" id="2813362"/>
    <lineage>
        <taxon>Bacteria</taxon>
        <taxon>Pseudomonadati</taxon>
        <taxon>Campylobacterota</taxon>
        <taxon>Epsilonproteobacteria</taxon>
        <taxon>Campylobacterales</taxon>
        <taxon>Sulfurospirillaceae</taxon>
        <taxon>Sulfurospirillum</taxon>
    </lineage>
</organism>
<accession>A0ABS2WRV9</accession>
<evidence type="ECO:0000256" key="1">
    <source>
        <dbReference type="SAM" id="Phobius"/>
    </source>
</evidence>
<evidence type="ECO:0000313" key="3">
    <source>
        <dbReference type="Proteomes" id="UP000703590"/>
    </source>
</evidence>
<dbReference type="RefSeq" id="WP_205458961.1">
    <property type="nucleotide sequence ID" value="NZ_JAFHKK010000011.1"/>
</dbReference>
<gene>
    <name evidence="2" type="ORF">JWV37_06435</name>
</gene>
<keyword evidence="3" id="KW-1185">Reference proteome</keyword>
<sequence length="542" mass="61453">MRAIFTKEWTKLKPLVPLCLILLLASAFALWHHVRYLFISVEPESMAWYRFSFLGEKPYSSFLWLYFLVGVLVAVVQFLPERLQGRMKLLAHLPLRPFSLLALHLSMGVAFLGVFALLLSGVLYALIGHYYPAPVGIVALKDSFFYALGSILAYSGLSAAILEKSSKRALLKLTLTLAIGWIYAQPPFGWENLGWIGVGLFLMVLAGESFLRIKDIPLRSPAFFALAFLALGFAGVKGVGFFLNHYTTPLTHYYLFYSPIAKTFVYQRNFGGHQFEYGTKEGETFDRLTYEGLLPFVYWRNFEIQGKLPLEIDGTVFEAEEIKESRLSFAYTPSALKPKEVALLPLINPKAKTSMIPFPEEVLHVKKDAIVAYGEHARVDTKLTQEIATLAADAGVRFPLRHVWGKHTNLKPHDFGMFLADSQGALFNLKRYDNRTTLEAIQTPPGLELFYMYPSENRANHLAGYAIDAMGKMHVLLRENWEFIPLVLPNFDYTSMQFQLIQDPLHYLVRYDNGTEYYAVLFSKDFTLLDTTSFSSANKGSL</sequence>
<feature type="transmembrane region" description="Helical" evidence="1">
    <location>
        <begin position="192"/>
        <end position="211"/>
    </location>
</feature>
<protein>
    <submittedName>
        <fullName evidence="2">DUF4857 domain-containing protein</fullName>
    </submittedName>
</protein>
<feature type="transmembrane region" description="Helical" evidence="1">
    <location>
        <begin position="143"/>
        <end position="162"/>
    </location>
</feature>
<dbReference type="Proteomes" id="UP000703590">
    <property type="component" value="Unassembled WGS sequence"/>
</dbReference>
<dbReference type="EMBL" id="JAFHKK010000011">
    <property type="protein sequence ID" value="MBN2964411.1"/>
    <property type="molecule type" value="Genomic_DNA"/>
</dbReference>
<reference evidence="3" key="2">
    <citation type="submission" date="2021-02" db="EMBL/GenBank/DDBJ databases">
        <title>Sulfurospirillum tamanensis sp. nov.</title>
        <authorList>
            <person name="Merkel A.Y."/>
        </authorList>
    </citation>
    <scope>NUCLEOTIDE SEQUENCE [LARGE SCALE GENOMIC DNA]</scope>
    <source>
        <strain evidence="3">T05b</strain>
    </source>
</reference>
<keyword evidence="1" id="KW-0812">Transmembrane</keyword>
<evidence type="ECO:0000313" key="2">
    <source>
        <dbReference type="EMBL" id="MBN2964411.1"/>
    </source>
</evidence>